<keyword evidence="3" id="KW-0949">S-adenosyl-L-methionine</keyword>
<name>A0A8H3IK59_9LECA</name>
<keyword evidence="7" id="KW-0411">Iron-sulfur</keyword>
<keyword evidence="9" id="KW-1185">Reference proteome</keyword>
<dbReference type="Proteomes" id="UP000664203">
    <property type="component" value="Unassembled WGS sequence"/>
</dbReference>
<dbReference type="SFLD" id="SFLDS00029">
    <property type="entry name" value="Radical_SAM"/>
    <property type="match status" value="1"/>
</dbReference>
<dbReference type="InterPro" id="IPR058240">
    <property type="entry name" value="rSAM_sf"/>
</dbReference>
<proteinExistence type="predicted"/>
<organism evidence="8 9">
    <name type="scientific">Alectoria fallacina</name>
    <dbReference type="NCBI Taxonomy" id="1903189"/>
    <lineage>
        <taxon>Eukaryota</taxon>
        <taxon>Fungi</taxon>
        <taxon>Dikarya</taxon>
        <taxon>Ascomycota</taxon>
        <taxon>Pezizomycotina</taxon>
        <taxon>Lecanoromycetes</taxon>
        <taxon>OSLEUM clade</taxon>
        <taxon>Lecanoromycetidae</taxon>
        <taxon>Lecanorales</taxon>
        <taxon>Lecanorineae</taxon>
        <taxon>Parmeliaceae</taxon>
        <taxon>Alectoria</taxon>
    </lineage>
</organism>
<keyword evidence="2" id="KW-0004">4Fe-4S</keyword>
<dbReference type="PANTHER" id="PTHR30538">
    <property type="entry name" value="LYSINE 2,3-AMINOMUTASE-RELATED"/>
    <property type="match status" value="1"/>
</dbReference>
<dbReference type="OrthoDB" id="5396721at2759"/>
<evidence type="ECO:0000256" key="3">
    <source>
        <dbReference type="ARBA" id="ARBA00022691"/>
    </source>
</evidence>
<keyword evidence="4" id="KW-0479">Metal-binding</keyword>
<keyword evidence="6" id="KW-0408">Iron</keyword>
<dbReference type="GO" id="GO:0051539">
    <property type="term" value="F:4 iron, 4 sulfur cluster binding"/>
    <property type="evidence" value="ECO:0007669"/>
    <property type="project" value="UniProtKB-KW"/>
</dbReference>
<reference evidence="8" key="1">
    <citation type="submission" date="2021-03" db="EMBL/GenBank/DDBJ databases">
        <authorList>
            <person name="Tagirdzhanova G."/>
        </authorList>
    </citation>
    <scope>NUCLEOTIDE SEQUENCE</scope>
</reference>
<dbReference type="InterPro" id="IPR013785">
    <property type="entry name" value="Aldolase_TIM"/>
</dbReference>
<dbReference type="EMBL" id="CAJPDR010000149">
    <property type="protein sequence ID" value="CAF9921848.1"/>
    <property type="molecule type" value="Genomic_DNA"/>
</dbReference>
<evidence type="ECO:0000256" key="7">
    <source>
        <dbReference type="ARBA" id="ARBA00023014"/>
    </source>
</evidence>
<evidence type="ECO:0000313" key="9">
    <source>
        <dbReference type="Proteomes" id="UP000664203"/>
    </source>
</evidence>
<evidence type="ECO:0008006" key="10">
    <source>
        <dbReference type="Google" id="ProtNLM"/>
    </source>
</evidence>
<evidence type="ECO:0000256" key="4">
    <source>
        <dbReference type="ARBA" id="ARBA00022723"/>
    </source>
</evidence>
<dbReference type="Gene3D" id="3.20.20.70">
    <property type="entry name" value="Aldolase class I"/>
    <property type="match status" value="1"/>
</dbReference>
<dbReference type="InterPro" id="IPR007197">
    <property type="entry name" value="rSAM"/>
</dbReference>
<evidence type="ECO:0000256" key="2">
    <source>
        <dbReference type="ARBA" id="ARBA00022485"/>
    </source>
</evidence>
<evidence type="ECO:0000256" key="1">
    <source>
        <dbReference type="ARBA" id="ARBA00001933"/>
    </source>
</evidence>
<dbReference type="SUPFAM" id="SSF102114">
    <property type="entry name" value="Radical SAM enzymes"/>
    <property type="match status" value="1"/>
</dbReference>
<gene>
    <name evidence="8" type="ORF">ALECFALPRED_001896</name>
</gene>
<sequence length="493" mass="55756">MALCKARNYELLAKGLPGLTRYTGRSYATAAPLLVPHERSEEHARAFRLYTKSHIASLFERYAPSLDPVSYLAAAQVFPMRANNYVVEDLIDWSNVPADPIFQLVFPQPAMLSQHDLGSMVSAVSQVGLSKVALREKAETIRATLNPHPAGQKEENVPLMYDQEVLGTQHKYRETILFFPTEGQFCHSFCTYCFRWAQFTSVGSEQQFQSKEVKHLKRYISQHPCVKDLLFTGGDPLVMSSRTLRSYISPLLSDRDTNHLNTIRLGTKSLAYWPYRFSSDPDSKSLLQLFSEVVDSGKHITLQAHFSHPRELEHPAAQKAMRLIKMTGAQIRCQGPLIRRINDDPLTWARMWDLQTRLGAVPYYMFVERDTGAKDYFSVPLASAYSIFSSAVARVAGTARTARGPSMSASPGKVGIVGIEEIAGERLFALKFFQARNPAWTERLFFAKFDPRATWLNELKPAFGEKEFFFEQEYRDISAKTGNRQGSSGQFFS</sequence>
<dbReference type="PANTHER" id="PTHR30538:SF0">
    <property type="entry name" value="L-LYSINE 2,3-AMINOMUTASE AQ_1632-RELATED"/>
    <property type="match status" value="1"/>
</dbReference>
<keyword evidence="5" id="KW-0663">Pyridoxal phosphate</keyword>
<evidence type="ECO:0000256" key="5">
    <source>
        <dbReference type="ARBA" id="ARBA00022898"/>
    </source>
</evidence>
<dbReference type="AlphaFoldDB" id="A0A8H3IK59"/>
<protein>
    <recommendedName>
        <fullName evidence="10">L-lysine 2,3-aminomutase</fullName>
    </recommendedName>
</protein>
<dbReference type="GO" id="GO:0003824">
    <property type="term" value="F:catalytic activity"/>
    <property type="evidence" value="ECO:0007669"/>
    <property type="project" value="InterPro"/>
</dbReference>
<evidence type="ECO:0000256" key="6">
    <source>
        <dbReference type="ARBA" id="ARBA00023004"/>
    </source>
</evidence>
<dbReference type="GO" id="GO:0046872">
    <property type="term" value="F:metal ion binding"/>
    <property type="evidence" value="ECO:0007669"/>
    <property type="project" value="UniProtKB-KW"/>
</dbReference>
<comment type="cofactor">
    <cofactor evidence="1">
        <name>pyridoxal 5'-phosphate</name>
        <dbReference type="ChEBI" id="CHEBI:597326"/>
    </cofactor>
</comment>
<dbReference type="SFLD" id="SFLDG01070">
    <property type="entry name" value="PLP-dependent"/>
    <property type="match status" value="1"/>
</dbReference>
<accession>A0A8H3IK59</accession>
<dbReference type="InterPro" id="IPR003739">
    <property type="entry name" value="Lys_aminomutase/Glu_NH3_mut"/>
</dbReference>
<comment type="caution">
    <text evidence="8">The sequence shown here is derived from an EMBL/GenBank/DDBJ whole genome shotgun (WGS) entry which is preliminary data.</text>
</comment>
<evidence type="ECO:0000313" key="8">
    <source>
        <dbReference type="EMBL" id="CAF9921848.1"/>
    </source>
</evidence>